<accession>A0A9D3Z567</accession>
<dbReference type="PROSITE" id="PS51257">
    <property type="entry name" value="PROKAR_LIPOPROTEIN"/>
    <property type="match status" value="1"/>
</dbReference>
<evidence type="ECO:0000313" key="1">
    <source>
        <dbReference type="EMBL" id="KAH3712104.1"/>
    </source>
</evidence>
<gene>
    <name evidence="1" type="ORF">DPMN_071783</name>
</gene>
<protein>
    <submittedName>
        <fullName evidence="1">Uncharacterized protein</fullName>
    </submittedName>
</protein>
<reference evidence="1" key="1">
    <citation type="journal article" date="2019" name="bioRxiv">
        <title>The Genome of the Zebra Mussel, Dreissena polymorpha: A Resource for Invasive Species Research.</title>
        <authorList>
            <person name="McCartney M.A."/>
            <person name="Auch B."/>
            <person name="Kono T."/>
            <person name="Mallez S."/>
            <person name="Zhang Y."/>
            <person name="Obille A."/>
            <person name="Becker A."/>
            <person name="Abrahante J.E."/>
            <person name="Garbe J."/>
            <person name="Badalamenti J.P."/>
            <person name="Herman A."/>
            <person name="Mangelson H."/>
            <person name="Liachko I."/>
            <person name="Sullivan S."/>
            <person name="Sone E.D."/>
            <person name="Koren S."/>
            <person name="Silverstein K.A.T."/>
            <person name="Beckman K.B."/>
            <person name="Gohl D.M."/>
        </authorList>
    </citation>
    <scope>NUCLEOTIDE SEQUENCE</scope>
    <source>
        <strain evidence="1">Duluth1</strain>
        <tissue evidence="1">Whole animal</tissue>
    </source>
</reference>
<name>A0A9D3Z567_DREPO</name>
<proteinExistence type="predicted"/>
<dbReference type="Proteomes" id="UP000828390">
    <property type="component" value="Unassembled WGS sequence"/>
</dbReference>
<dbReference type="EMBL" id="JAIWYP010000014">
    <property type="protein sequence ID" value="KAH3712104.1"/>
    <property type="molecule type" value="Genomic_DNA"/>
</dbReference>
<dbReference type="AlphaFoldDB" id="A0A9D3Z567"/>
<sequence length="64" mass="7032">MCVIGKDSVTMTGTAPLNLDSTYLQLTGSSCSHCSLDAMNKLKIKKLQLQIKLYEAQLANLQEE</sequence>
<organism evidence="1 2">
    <name type="scientific">Dreissena polymorpha</name>
    <name type="common">Zebra mussel</name>
    <name type="synonym">Mytilus polymorpha</name>
    <dbReference type="NCBI Taxonomy" id="45954"/>
    <lineage>
        <taxon>Eukaryota</taxon>
        <taxon>Metazoa</taxon>
        <taxon>Spiralia</taxon>
        <taxon>Lophotrochozoa</taxon>
        <taxon>Mollusca</taxon>
        <taxon>Bivalvia</taxon>
        <taxon>Autobranchia</taxon>
        <taxon>Heteroconchia</taxon>
        <taxon>Euheterodonta</taxon>
        <taxon>Imparidentia</taxon>
        <taxon>Neoheterodontei</taxon>
        <taxon>Myida</taxon>
        <taxon>Dreissenoidea</taxon>
        <taxon>Dreissenidae</taxon>
        <taxon>Dreissena</taxon>
    </lineage>
</organism>
<reference evidence="1" key="2">
    <citation type="submission" date="2020-11" db="EMBL/GenBank/DDBJ databases">
        <authorList>
            <person name="McCartney M.A."/>
            <person name="Auch B."/>
            <person name="Kono T."/>
            <person name="Mallez S."/>
            <person name="Becker A."/>
            <person name="Gohl D.M."/>
            <person name="Silverstein K.A.T."/>
            <person name="Koren S."/>
            <person name="Bechman K.B."/>
            <person name="Herman A."/>
            <person name="Abrahante J.E."/>
            <person name="Garbe J."/>
        </authorList>
    </citation>
    <scope>NUCLEOTIDE SEQUENCE</scope>
    <source>
        <strain evidence="1">Duluth1</strain>
        <tissue evidence="1">Whole animal</tissue>
    </source>
</reference>
<evidence type="ECO:0000313" key="2">
    <source>
        <dbReference type="Proteomes" id="UP000828390"/>
    </source>
</evidence>
<keyword evidence="2" id="KW-1185">Reference proteome</keyword>
<comment type="caution">
    <text evidence="1">The sequence shown here is derived from an EMBL/GenBank/DDBJ whole genome shotgun (WGS) entry which is preliminary data.</text>
</comment>